<keyword evidence="2" id="KW-1185">Reference proteome</keyword>
<evidence type="ECO:0000313" key="2">
    <source>
        <dbReference type="Proteomes" id="UP000286947"/>
    </source>
</evidence>
<dbReference type="RefSeq" id="WP_126980916.1">
    <property type="nucleotide sequence ID" value="NZ_PQSP01000010.1"/>
</dbReference>
<sequence>MLPFGSIDFVVCRAANEAELVGALSRFFSYILSAPAQGVFNQLNTQQVIVNPWARHKVVSLDIASWYKEDALHETDKHLLDLLAGEAIYLLEQDADREHIEQATQRFWLRLKAVEAEVTERLRSAELQGTTSTGTSTSIGTKSAEPLATGTLSRLKRWYRRHRDPSVVLNDFYEKTITGLEKQQDKVKITLLELQDEVLQDLPDEIRVVAKDLSGDLHGELYVDMHRLSVRGHWRWPMETEADRGVKYHEELTALLGQWGYPIGSADMPGSYNAAGQ</sequence>
<dbReference type="EMBL" id="PQSP01000010">
    <property type="protein sequence ID" value="RUS65666.1"/>
    <property type="molecule type" value="Genomic_DNA"/>
</dbReference>
<accession>A0A433SA94</accession>
<reference evidence="1 2" key="1">
    <citation type="submission" date="2018-01" db="EMBL/GenBank/DDBJ databases">
        <title>Saezia sanguinis gen. nov., sp. nov., in the order Burkholderiales isolated from human blood.</title>
        <authorList>
            <person name="Medina-Pascual M.J."/>
            <person name="Valdezate S."/>
            <person name="Monzon S."/>
            <person name="Cuesta I."/>
            <person name="Carrasco G."/>
            <person name="Villalon P."/>
            <person name="Saez-Nieto J.A."/>
        </authorList>
    </citation>
    <scope>NUCLEOTIDE SEQUENCE [LARGE SCALE GENOMIC DNA]</scope>
    <source>
        <strain evidence="1 2">CNM695-12</strain>
    </source>
</reference>
<dbReference type="AlphaFoldDB" id="A0A433SA94"/>
<comment type="caution">
    <text evidence="1">The sequence shown here is derived from an EMBL/GenBank/DDBJ whole genome shotgun (WGS) entry which is preliminary data.</text>
</comment>
<evidence type="ECO:0000313" key="1">
    <source>
        <dbReference type="EMBL" id="RUS65666.1"/>
    </source>
</evidence>
<protein>
    <submittedName>
        <fullName evidence="1">Uncharacterized protein</fullName>
    </submittedName>
</protein>
<organism evidence="1 2">
    <name type="scientific">Saezia sanguinis</name>
    <dbReference type="NCBI Taxonomy" id="1965230"/>
    <lineage>
        <taxon>Bacteria</taxon>
        <taxon>Pseudomonadati</taxon>
        <taxon>Pseudomonadota</taxon>
        <taxon>Betaproteobacteria</taxon>
        <taxon>Burkholderiales</taxon>
        <taxon>Saeziaceae</taxon>
        <taxon>Saezia</taxon>
    </lineage>
</organism>
<dbReference type="Proteomes" id="UP000286947">
    <property type="component" value="Unassembled WGS sequence"/>
</dbReference>
<name>A0A433SA94_9BURK</name>
<proteinExistence type="predicted"/>
<gene>
    <name evidence="1" type="ORF">CUZ56_02752</name>
</gene>